<evidence type="ECO:0000313" key="1">
    <source>
        <dbReference type="EnsemblMetazoa" id="RPRC005127-PA"/>
    </source>
</evidence>
<dbReference type="EMBL" id="ACPB03021154">
    <property type="status" value="NOT_ANNOTATED_CDS"/>
    <property type="molecule type" value="Genomic_DNA"/>
</dbReference>
<keyword evidence="2" id="KW-1185">Reference proteome</keyword>
<accession>T1HM53</accession>
<dbReference type="VEuPathDB" id="VectorBase:RPRC005127"/>
<proteinExistence type="predicted"/>
<dbReference type="InParanoid" id="T1HM53"/>
<dbReference type="GO" id="GO:0004523">
    <property type="term" value="F:RNA-DNA hybrid ribonuclease activity"/>
    <property type="evidence" value="ECO:0007669"/>
    <property type="project" value="InterPro"/>
</dbReference>
<dbReference type="PROSITE" id="PS50879">
    <property type="entry name" value="RNASE_H_1"/>
    <property type="match status" value="1"/>
</dbReference>
<organism evidence="1 2">
    <name type="scientific">Rhodnius prolixus</name>
    <name type="common">Triatomid bug</name>
    <dbReference type="NCBI Taxonomy" id="13249"/>
    <lineage>
        <taxon>Eukaryota</taxon>
        <taxon>Metazoa</taxon>
        <taxon>Ecdysozoa</taxon>
        <taxon>Arthropoda</taxon>
        <taxon>Hexapoda</taxon>
        <taxon>Insecta</taxon>
        <taxon>Pterygota</taxon>
        <taxon>Neoptera</taxon>
        <taxon>Paraneoptera</taxon>
        <taxon>Hemiptera</taxon>
        <taxon>Heteroptera</taxon>
        <taxon>Panheteroptera</taxon>
        <taxon>Cimicomorpha</taxon>
        <taxon>Reduviidae</taxon>
        <taxon>Triatominae</taxon>
        <taxon>Rhodnius</taxon>
    </lineage>
</organism>
<dbReference type="CDD" id="cd09276">
    <property type="entry name" value="Rnase_HI_RT_non_LTR"/>
    <property type="match status" value="1"/>
</dbReference>
<dbReference type="STRING" id="13249.T1HM53"/>
<dbReference type="InterPro" id="IPR002156">
    <property type="entry name" value="RNaseH_domain"/>
</dbReference>
<evidence type="ECO:0000313" key="2">
    <source>
        <dbReference type="Proteomes" id="UP000015103"/>
    </source>
</evidence>
<dbReference type="InterPro" id="IPR036397">
    <property type="entry name" value="RNaseH_sf"/>
</dbReference>
<sequence length="164" mass="17512">MAASIPGSSKVVSDLISCLDTCFYIKYKKIGSAGVLKSPGVLTSGVLDYPLLTWSANRNAGAGVYSVQFQLSVPVGKLASNFDAELHAIAIALEEVAKRDFCKTALLVDSQAAISAVTGYDDKDDIIIKKCRALIDRLLSQGKQVVLQRIPSHVGLQGNEEADR</sequence>
<dbReference type="EMBL" id="ACPB03021153">
    <property type="status" value="NOT_ANNOTATED_CDS"/>
    <property type="molecule type" value="Genomic_DNA"/>
</dbReference>
<name>T1HM53_RHOPR</name>
<dbReference type="EnsemblMetazoa" id="RPRC005127-RA">
    <property type="protein sequence ID" value="RPRC005127-PA"/>
    <property type="gene ID" value="RPRC005127"/>
</dbReference>
<dbReference type="Pfam" id="PF00075">
    <property type="entry name" value="RNase_H"/>
    <property type="match status" value="1"/>
</dbReference>
<dbReference type="Proteomes" id="UP000015103">
    <property type="component" value="Unassembled WGS sequence"/>
</dbReference>
<dbReference type="InterPro" id="IPR012337">
    <property type="entry name" value="RNaseH-like_sf"/>
</dbReference>
<reference evidence="1" key="1">
    <citation type="submission" date="2015-05" db="UniProtKB">
        <authorList>
            <consortium name="EnsemblMetazoa"/>
        </authorList>
    </citation>
    <scope>IDENTIFICATION</scope>
</reference>
<dbReference type="GO" id="GO:0003676">
    <property type="term" value="F:nucleic acid binding"/>
    <property type="evidence" value="ECO:0007669"/>
    <property type="project" value="InterPro"/>
</dbReference>
<dbReference type="OMA" id="QWIPSHL"/>
<dbReference type="AlphaFoldDB" id="T1HM53"/>
<protein>
    <submittedName>
        <fullName evidence="1">RNase H domain-containing protein</fullName>
    </submittedName>
</protein>
<dbReference type="Gene3D" id="3.30.420.10">
    <property type="entry name" value="Ribonuclease H-like superfamily/Ribonuclease H"/>
    <property type="match status" value="1"/>
</dbReference>
<dbReference type="SUPFAM" id="SSF53098">
    <property type="entry name" value="Ribonuclease H-like"/>
    <property type="match status" value="1"/>
</dbReference>
<dbReference type="HOGENOM" id="CLU_1621077_0_0_1"/>